<dbReference type="InterPro" id="IPR036388">
    <property type="entry name" value="WH-like_DNA-bd_sf"/>
</dbReference>
<dbReference type="RefSeq" id="WP_166672483.1">
    <property type="nucleotide sequence ID" value="NZ_QNSF01000004.1"/>
</dbReference>
<keyword evidence="3" id="KW-0804">Transcription</keyword>
<evidence type="ECO:0000256" key="3">
    <source>
        <dbReference type="ARBA" id="ARBA00023163"/>
    </source>
</evidence>
<evidence type="ECO:0000256" key="2">
    <source>
        <dbReference type="ARBA" id="ARBA00023125"/>
    </source>
</evidence>
<dbReference type="InterPro" id="IPR001034">
    <property type="entry name" value="DeoR_HTH"/>
</dbReference>
<dbReference type="SUPFAM" id="SSF46785">
    <property type="entry name" value="Winged helix' DNA-binding domain"/>
    <property type="match status" value="1"/>
</dbReference>
<dbReference type="Gene3D" id="1.10.10.10">
    <property type="entry name" value="Winged helix-like DNA-binding domain superfamily/Winged helix DNA-binding domain"/>
    <property type="match status" value="1"/>
</dbReference>
<keyword evidence="1" id="KW-0805">Transcription regulation</keyword>
<comment type="caution">
    <text evidence="5">The sequence shown here is derived from an EMBL/GenBank/DDBJ whole genome shotgun (WGS) entry which is preliminary data.</text>
</comment>
<dbReference type="InterPro" id="IPR018356">
    <property type="entry name" value="Tscrpt_reg_HTH_DeoR_CS"/>
</dbReference>
<evidence type="ECO:0000313" key="6">
    <source>
        <dbReference type="Proteomes" id="UP000252731"/>
    </source>
</evidence>
<dbReference type="Proteomes" id="UP000252731">
    <property type="component" value="Unassembled WGS sequence"/>
</dbReference>
<sequence>MIEEALKKTIRVLSLFEMLNNGEIIRKKEAAERFKVSEKTIHRDLKEINIYYSKYKYNTLVNSVAYNRVEKGYFLKVRNT</sequence>
<evidence type="ECO:0000256" key="1">
    <source>
        <dbReference type="ARBA" id="ARBA00023015"/>
    </source>
</evidence>
<evidence type="ECO:0000259" key="4">
    <source>
        <dbReference type="Pfam" id="PF08220"/>
    </source>
</evidence>
<dbReference type="GO" id="GO:0003677">
    <property type="term" value="F:DNA binding"/>
    <property type="evidence" value="ECO:0007669"/>
    <property type="project" value="UniProtKB-KW"/>
</dbReference>
<protein>
    <submittedName>
        <fullName evidence="5">DeoR-like protein with HTH domain</fullName>
    </submittedName>
</protein>
<keyword evidence="6" id="KW-1185">Reference proteome</keyword>
<proteinExistence type="predicted"/>
<dbReference type="PROSITE" id="PS00894">
    <property type="entry name" value="HTH_DEOR_1"/>
    <property type="match status" value="1"/>
</dbReference>
<reference evidence="5 6" key="1">
    <citation type="submission" date="2018-06" db="EMBL/GenBank/DDBJ databases">
        <title>Freshwater and sediment microbial communities from various areas in North America, analyzing microbe dynamics in response to fracking.</title>
        <authorList>
            <person name="Lamendella R."/>
        </authorList>
    </citation>
    <scope>NUCLEOTIDE SEQUENCE [LARGE SCALE GENOMIC DNA]</scope>
    <source>
        <strain evidence="5 6">14_TX</strain>
    </source>
</reference>
<keyword evidence="2" id="KW-0238">DNA-binding</keyword>
<dbReference type="GO" id="GO:0003700">
    <property type="term" value="F:DNA-binding transcription factor activity"/>
    <property type="evidence" value="ECO:0007669"/>
    <property type="project" value="InterPro"/>
</dbReference>
<gene>
    <name evidence="5" type="ORF">DFO70_10414</name>
</gene>
<accession>A0A366JXX0</accession>
<dbReference type="AlphaFoldDB" id="A0A366JXX0"/>
<organism evidence="5 6">
    <name type="scientific">Cytobacillus firmus</name>
    <name type="common">Bacillus firmus</name>
    <dbReference type="NCBI Taxonomy" id="1399"/>
    <lineage>
        <taxon>Bacteria</taxon>
        <taxon>Bacillati</taxon>
        <taxon>Bacillota</taxon>
        <taxon>Bacilli</taxon>
        <taxon>Bacillales</taxon>
        <taxon>Bacillaceae</taxon>
        <taxon>Cytobacillus</taxon>
    </lineage>
</organism>
<dbReference type="EMBL" id="QNSF01000004">
    <property type="protein sequence ID" value="RBP94375.1"/>
    <property type="molecule type" value="Genomic_DNA"/>
</dbReference>
<feature type="domain" description="HTH deoR-type" evidence="4">
    <location>
        <begin position="14"/>
        <end position="48"/>
    </location>
</feature>
<name>A0A366JXX0_CYTFI</name>
<dbReference type="Pfam" id="PF08220">
    <property type="entry name" value="HTH_DeoR"/>
    <property type="match status" value="1"/>
</dbReference>
<evidence type="ECO:0000313" key="5">
    <source>
        <dbReference type="EMBL" id="RBP94375.1"/>
    </source>
</evidence>
<dbReference type="InterPro" id="IPR036390">
    <property type="entry name" value="WH_DNA-bd_sf"/>
</dbReference>